<protein>
    <submittedName>
        <fullName evidence="3">Uncharacterized protein</fullName>
    </submittedName>
</protein>
<dbReference type="AlphaFoldDB" id="A0A0H5QG97"/>
<proteinExistence type="predicted"/>
<keyword evidence="2" id="KW-1133">Transmembrane helix</keyword>
<accession>A0A0H5QG97</accession>
<feature type="region of interest" description="Disordered" evidence="1">
    <location>
        <begin position="78"/>
        <end position="104"/>
    </location>
</feature>
<evidence type="ECO:0000256" key="1">
    <source>
        <dbReference type="SAM" id="MobiDB-lite"/>
    </source>
</evidence>
<dbReference type="EMBL" id="HACM01000523">
    <property type="protein sequence ID" value="CRZ00965.1"/>
    <property type="molecule type" value="Transcribed_RNA"/>
</dbReference>
<name>A0A0H5QG97_9EUKA</name>
<keyword evidence="2" id="KW-0472">Membrane</keyword>
<evidence type="ECO:0000313" key="3">
    <source>
        <dbReference type="EMBL" id="CRZ00965.1"/>
    </source>
</evidence>
<sequence>MTNRSWAKSRSYRQQLIYLICPFHSANFGYLRMSRYSVLLISLVAFAIIDASLFSPSLDFPDIAPEIDIPDDYAKPAFNDTASSNSTRNGTASTFGPTSNSTVV</sequence>
<feature type="transmembrane region" description="Helical" evidence="2">
    <location>
        <begin position="36"/>
        <end position="55"/>
    </location>
</feature>
<feature type="compositionally biased region" description="Polar residues" evidence="1">
    <location>
        <begin position="80"/>
        <end position="104"/>
    </location>
</feature>
<reference evidence="3" key="1">
    <citation type="submission" date="2015-04" db="EMBL/GenBank/DDBJ databases">
        <title>The genome sequence of the plant pathogenic Rhizarian Plasmodiophora brassicae reveals insights in its biotrophic life cycle and the origin of chitin synthesis.</title>
        <authorList>
            <person name="Schwelm A."/>
            <person name="Fogelqvist J."/>
            <person name="Knaust A."/>
            <person name="Julke S."/>
            <person name="Lilja T."/>
            <person name="Dhandapani V."/>
            <person name="Bonilla-Rosso G."/>
            <person name="Karlsson M."/>
            <person name="Shevchenko A."/>
            <person name="Choi S.R."/>
            <person name="Kim H.G."/>
            <person name="Park J.Y."/>
            <person name="Lim Y.P."/>
            <person name="Ludwig-Muller J."/>
            <person name="Dixelius C."/>
        </authorList>
    </citation>
    <scope>NUCLEOTIDE SEQUENCE</scope>
    <source>
        <tissue evidence="3">Potato root galls</tissue>
    </source>
</reference>
<keyword evidence="2" id="KW-0812">Transmembrane</keyword>
<evidence type="ECO:0000256" key="2">
    <source>
        <dbReference type="SAM" id="Phobius"/>
    </source>
</evidence>
<organism evidence="3">
    <name type="scientific">Spongospora subterranea</name>
    <dbReference type="NCBI Taxonomy" id="70186"/>
    <lineage>
        <taxon>Eukaryota</taxon>
        <taxon>Sar</taxon>
        <taxon>Rhizaria</taxon>
        <taxon>Endomyxa</taxon>
        <taxon>Phytomyxea</taxon>
        <taxon>Plasmodiophorida</taxon>
        <taxon>Plasmodiophoridae</taxon>
        <taxon>Spongospora</taxon>
    </lineage>
</organism>